<dbReference type="AlphaFoldDB" id="A0A1W1IFT7"/>
<proteinExistence type="predicted"/>
<dbReference type="RefSeq" id="WP_086942679.1">
    <property type="nucleotide sequence ID" value="NZ_FONM01000006.1"/>
</dbReference>
<dbReference type="GO" id="GO:0016787">
    <property type="term" value="F:hydrolase activity"/>
    <property type="evidence" value="ECO:0007669"/>
    <property type="project" value="UniProtKB-KW"/>
</dbReference>
<dbReference type="EMBL" id="FWEY01000003">
    <property type="protein sequence ID" value="SLM51880.1"/>
    <property type="molecule type" value="Genomic_DNA"/>
</dbReference>
<sequence length="296" mass="32100">MTKGTSYLTRNDTLGTMVANPAFRGFGHLLLPWNDRADFDLPLSSIARLLPYHSQVDVDTVVHALNRMIGAADAGEPIFFDIYSEEEKAKDPEKRQTCLFRFRGKAGSPFAVIAPGGGFAYVGSVHEGFPFAAKIAEHGYHAFVLRYRLGNRKATEDMAAAIDFIEEHAAELGINRQNYSLWGGSAGARVVANISANGVKAYGGKSGVRPCAVVMAYTGHSGYSDNDAPTFSIVGANDYIADPEVMRRRAQKMKGLGIPVTFNVVASLGHGFGLGTGTKAEGWIDEAVRFWEKQME</sequence>
<dbReference type="SUPFAM" id="SSF53474">
    <property type="entry name" value="alpha/beta-Hydrolases"/>
    <property type="match status" value="1"/>
</dbReference>
<dbReference type="STRING" id="43064.SAMN04488086_10639"/>
<feature type="domain" description="BD-FAE-like" evidence="2">
    <location>
        <begin position="108"/>
        <end position="191"/>
    </location>
</feature>
<dbReference type="PANTHER" id="PTHR48081:SF6">
    <property type="entry name" value="PEPTIDASE S9 PROLYL OLIGOPEPTIDASE CATALYTIC DOMAIN-CONTAINING PROTEIN"/>
    <property type="match status" value="1"/>
</dbReference>
<accession>A0A1W1IFT7</accession>
<organism evidence="3 4">
    <name type="scientific">Trichococcus pasteurii</name>
    <dbReference type="NCBI Taxonomy" id="43064"/>
    <lineage>
        <taxon>Bacteria</taxon>
        <taxon>Bacillati</taxon>
        <taxon>Bacillota</taxon>
        <taxon>Bacilli</taxon>
        <taxon>Lactobacillales</taxon>
        <taxon>Carnobacteriaceae</taxon>
        <taxon>Trichococcus</taxon>
    </lineage>
</organism>
<reference evidence="4" key="1">
    <citation type="submission" date="2016-04" db="EMBL/GenBank/DDBJ databases">
        <authorList>
            <person name="Strepis N."/>
        </authorList>
    </citation>
    <scope>NUCLEOTIDE SEQUENCE [LARGE SCALE GENOMIC DNA]</scope>
</reference>
<evidence type="ECO:0000256" key="1">
    <source>
        <dbReference type="ARBA" id="ARBA00022801"/>
    </source>
</evidence>
<evidence type="ECO:0000313" key="4">
    <source>
        <dbReference type="Proteomes" id="UP000195985"/>
    </source>
</evidence>
<gene>
    <name evidence="3" type="ORF">TPAS_1560</name>
</gene>
<dbReference type="Proteomes" id="UP000195985">
    <property type="component" value="Unassembled WGS sequence"/>
</dbReference>
<keyword evidence="4" id="KW-1185">Reference proteome</keyword>
<name>A0A1W1IFT7_9LACT</name>
<dbReference type="InterPro" id="IPR049492">
    <property type="entry name" value="BD-FAE-like_dom"/>
</dbReference>
<dbReference type="InterPro" id="IPR050300">
    <property type="entry name" value="GDXG_lipolytic_enzyme"/>
</dbReference>
<dbReference type="Pfam" id="PF20434">
    <property type="entry name" value="BD-FAE"/>
    <property type="match status" value="1"/>
</dbReference>
<keyword evidence="1 3" id="KW-0378">Hydrolase</keyword>
<protein>
    <submittedName>
        <fullName evidence="3">Alpha/beta hydrolase fold-5</fullName>
    </submittedName>
</protein>
<dbReference type="OrthoDB" id="9794725at2"/>
<evidence type="ECO:0000259" key="2">
    <source>
        <dbReference type="Pfam" id="PF20434"/>
    </source>
</evidence>
<dbReference type="InterPro" id="IPR029058">
    <property type="entry name" value="AB_hydrolase_fold"/>
</dbReference>
<evidence type="ECO:0000313" key="3">
    <source>
        <dbReference type="EMBL" id="SLM51880.1"/>
    </source>
</evidence>
<dbReference type="Gene3D" id="3.40.50.1820">
    <property type="entry name" value="alpha/beta hydrolase"/>
    <property type="match status" value="1"/>
</dbReference>
<dbReference type="PANTHER" id="PTHR48081">
    <property type="entry name" value="AB HYDROLASE SUPERFAMILY PROTEIN C4A8.06C"/>
    <property type="match status" value="1"/>
</dbReference>